<dbReference type="SMART" id="SM00387">
    <property type="entry name" value="HATPase_c"/>
    <property type="match status" value="1"/>
</dbReference>
<keyword evidence="11" id="KW-0804">Transcription</keyword>
<dbReference type="SMART" id="SM00388">
    <property type="entry name" value="HisKA"/>
    <property type="match status" value="1"/>
</dbReference>
<keyword evidence="7" id="KW-0067">ATP-binding</keyword>
<dbReference type="SUPFAM" id="SSF47384">
    <property type="entry name" value="Homodimeric domain of signal transducing histidine kinase"/>
    <property type="match status" value="1"/>
</dbReference>
<dbReference type="Pfam" id="PF07495">
    <property type="entry name" value="Y_Y_Y"/>
    <property type="match status" value="1"/>
</dbReference>
<dbReference type="PROSITE" id="PS00041">
    <property type="entry name" value="HTH_ARAC_FAMILY_1"/>
    <property type="match status" value="1"/>
</dbReference>
<dbReference type="Proteomes" id="UP000285794">
    <property type="component" value="Unassembled WGS sequence"/>
</dbReference>
<dbReference type="InterPro" id="IPR003661">
    <property type="entry name" value="HisK_dim/P_dom"/>
</dbReference>
<dbReference type="PROSITE" id="PS50109">
    <property type="entry name" value="HIS_KIN"/>
    <property type="match status" value="1"/>
</dbReference>
<evidence type="ECO:0000256" key="2">
    <source>
        <dbReference type="ARBA" id="ARBA00012438"/>
    </source>
</evidence>
<dbReference type="Gene3D" id="2.60.40.10">
    <property type="entry name" value="Immunoglobulins"/>
    <property type="match status" value="1"/>
</dbReference>
<evidence type="ECO:0000256" key="3">
    <source>
        <dbReference type="ARBA" id="ARBA00022553"/>
    </source>
</evidence>
<dbReference type="FunFam" id="3.40.50.2300:FF:000138">
    <property type="entry name" value="Two-component system sensor histidine kinase/response regulator"/>
    <property type="match status" value="1"/>
</dbReference>
<evidence type="ECO:0000256" key="1">
    <source>
        <dbReference type="ARBA" id="ARBA00000085"/>
    </source>
</evidence>
<dbReference type="FunFam" id="2.60.40.10:FF:000791">
    <property type="entry name" value="Two-component system sensor histidine kinase/response regulator"/>
    <property type="match status" value="1"/>
</dbReference>
<evidence type="ECO:0000313" key="18">
    <source>
        <dbReference type="Proteomes" id="UP000285794"/>
    </source>
</evidence>
<dbReference type="Pfam" id="PF02518">
    <property type="entry name" value="HATPase_c"/>
    <property type="match status" value="1"/>
</dbReference>
<dbReference type="Gene3D" id="2.130.10.10">
    <property type="entry name" value="YVTN repeat-like/Quinoprotein amine dehydrogenase"/>
    <property type="match status" value="2"/>
</dbReference>
<dbReference type="FunFam" id="1.10.287.130:FF:000034">
    <property type="entry name" value="Two-component system sensor histidine kinase/response regulator"/>
    <property type="match status" value="1"/>
</dbReference>
<dbReference type="Pfam" id="PF00512">
    <property type="entry name" value="HisKA"/>
    <property type="match status" value="1"/>
</dbReference>
<evidence type="ECO:0000259" key="15">
    <source>
        <dbReference type="PROSITE" id="PS50109"/>
    </source>
</evidence>
<dbReference type="InterPro" id="IPR004358">
    <property type="entry name" value="Sig_transdc_His_kin-like_C"/>
</dbReference>
<evidence type="ECO:0000256" key="4">
    <source>
        <dbReference type="ARBA" id="ARBA00022679"/>
    </source>
</evidence>
<dbReference type="InterPro" id="IPR018062">
    <property type="entry name" value="HTH_AraC-typ_CS"/>
</dbReference>
<dbReference type="PRINTS" id="PR00344">
    <property type="entry name" value="BCTRLSENSOR"/>
</dbReference>
<feature type="domain" description="HTH araC/xylS-type" evidence="14">
    <location>
        <begin position="1236"/>
        <end position="1336"/>
    </location>
</feature>
<dbReference type="FunFam" id="3.30.565.10:FF:000037">
    <property type="entry name" value="Hybrid sensor histidine kinase/response regulator"/>
    <property type="match status" value="1"/>
</dbReference>
<sequence>MKKILVLFIFLMEVLVCQAQDIYFDHLDLKNGLSQISVTALEQDSLGTMWIGTRDGLNRYNGYEIDVFRHNRQDTSSLLGNNIRDLKTDANNKLWILTAEGISNINLQNEELINFPNQNISCFHISNKNIWVGTNLGLFFLDEESRRYKAATEIFPHRVKVNEIFEDSEGNLLIGTSDRGLFLYNAHSNQLDSILDAEVSCIHKSMDGLFWLGTTENGVYCLQKDEVVAHYSQDSGLAHNVIRDITEDNNGRIWIGTFLGLSMLDPEKKIFTNYFQSDKKPYGLSHNSIYTLFCDQEGSIWIGSYFGGVNIYNSQTNIFRYFVAETDQNKSINYRVVGSMIEDDDKNLWIATEGGGVNFYDRKNNKFKYITKGEGDYKLSHNNAKSLYLDKQNQLWIGTHLGGLDVLNTKTGRIRKYIKNEDDVHSIPSNIISAIIPFENNLLLGTNDGVVLFNPNKEEFTPFFENSELRKKIGKKILALLLDKNQCLWIGSETKGLSVYDFKSGELKNFRNNVHDLKSIGSNFVYQIYQDHMRRIWVATSGGGLNRYHPENDSFSSYTSSDYDLSSDFIYGIAESRYGFLWIATSKGISRFDVEEETFRAYDYQNGFPLSEINERGLYITSDGEVFVGGIHGMVSFYEKELQNQSIKHPLYFTELRVNNSEVHPNDESGILSQTLPFTKSIRLNSNHSVVSFDFTSFNYLKTNKTMYSYKLEGFDSDWVDAGYRRSVNYTNLKSGTYIFTVKEKLRQGEDGAETSMKIIIDPPYYNTWWAYLIYISIVSGILLYINRVLISKALLEDNLKKEQRDKEQISEMNRSKLQFFTNISHEFRTPLTLILGQLESLLEESSNIAPKVYNKMLVAYKNSYRLKKLIDELLEFRKQELGHMKLKVNEHDFVDFSNMIFDSFKEYAERRHINYKLVCYQDKIPLWFDARQLEKVFFNLLSNAFKFTPDGGSIYVLINQENKELIIKVIDSGQGMPKVYLEKIFDRFYQVDNISEHKQQQLGSGIGLALTKGIVDMHGGCIRVESELGEGACFEVSLLLGKDHFEEEQVVWDKQQVLESSLQTPLLIDKIDESEKEAIYDLLPKSASLLIVEDNAEVRDMLCASFMDEYHIIEVEDGQMGLEAAQQYQPDLIISDVMMPVMTGTDMCQKLKSDLTTCHIPIILLTAKEAIEYRLEGLEIGADDYITKPFNIKLLQARCRNLIKSRKQLQERFQLNPGLGIKSITTNSLDAELLEKAIDIVERHLDNSKFDVNTFAQEMCLGRTNLYAKIKGITGQTPNEFILSSRLKKAALLLQTEIGVSVSNVAYSVGFTTPRYFSKCFSDHFKISPSKYAKGER</sequence>
<dbReference type="InterPro" id="IPR015943">
    <property type="entry name" value="WD40/YVTN_repeat-like_dom_sf"/>
</dbReference>
<dbReference type="InterPro" id="IPR003594">
    <property type="entry name" value="HATPase_dom"/>
</dbReference>
<reference evidence="17 18" key="1">
    <citation type="submission" date="2018-07" db="EMBL/GenBank/DDBJ databases">
        <title>Draft genome sequence of Ancylomarina sp. M1P.</title>
        <authorList>
            <person name="Yadav S."/>
            <person name="Villanueva L."/>
            <person name="Damste J.S.S."/>
        </authorList>
    </citation>
    <scope>NUCLEOTIDE SEQUENCE [LARGE SCALE GENOMIC DNA]</scope>
    <source>
        <strain evidence="17 18">M1P</strain>
    </source>
</reference>
<evidence type="ECO:0000256" key="13">
    <source>
        <dbReference type="SAM" id="SignalP"/>
    </source>
</evidence>
<dbReference type="GO" id="GO:0043565">
    <property type="term" value="F:sequence-specific DNA binding"/>
    <property type="evidence" value="ECO:0007669"/>
    <property type="project" value="InterPro"/>
</dbReference>
<evidence type="ECO:0000256" key="8">
    <source>
        <dbReference type="ARBA" id="ARBA00023012"/>
    </source>
</evidence>
<keyword evidence="4" id="KW-0808">Transferase</keyword>
<keyword evidence="13" id="KW-0732">Signal</keyword>
<dbReference type="GO" id="GO:0003700">
    <property type="term" value="F:DNA-binding transcription factor activity"/>
    <property type="evidence" value="ECO:0007669"/>
    <property type="project" value="InterPro"/>
</dbReference>
<dbReference type="InterPro" id="IPR011123">
    <property type="entry name" value="Y_Y_Y"/>
</dbReference>
<dbReference type="SMART" id="SM00342">
    <property type="entry name" value="HTH_ARAC"/>
    <property type="match status" value="1"/>
</dbReference>
<dbReference type="PANTHER" id="PTHR43547:SF2">
    <property type="entry name" value="HYBRID SIGNAL TRANSDUCTION HISTIDINE KINASE C"/>
    <property type="match status" value="1"/>
</dbReference>
<dbReference type="PROSITE" id="PS50110">
    <property type="entry name" value="RESPONSE_REGULATORY"/>
    <property type="match status" value="1"/>
</dbReference>
<proteinExistence type="predicted"/>
<feature type="signal peptide" evidence="13">
    <location>
        <begin position="1"/>
        <end position="19"/>
    </location>
</feature>
<dbReference type="InterPro" id="IPR001789">
    <property type="entry name" value="Sig_transdc_resp-reg_receiver"/>
</dbReference>
<evidence type="ECO:0000256" key="5">
    <source>
        <dbReference type="ARBA" id="ARBA00022741"/>
    </source>
</evidence>
<dbReference type="Gene3D" id="3.30.565.10">
    <property type="entry name" value="Histidine kinase-like ATPase, C-terminal domain"/>
    <property type="match status" value="1"/>
</dbReference>
<dbReference type="SUPFAM" id="SSF55874">
    <property type="entry name" value="ATPase domain of HSP90 chaperone/DNA topoisomerase II/histidine kinase"/>
    <property type="match status" value="1"/>
</dbReference>
<dbReference type="RefSeq" id="WP_125031148.1">
    <property type="nucleotide sequence ID" value="NZ_JAPXVP010000005.1"/>
</dbReference>
<dbReference type="InterPro" id="IPR036097">
    <property type="entry name" value="HisK_dim/P_sf"/>
</dbReference>
<evidence type="ECO:0000313" key="17">
    <source>
        <dbReference type="EMBL" id="RRG20485.1"/>
    </source>
</evidence>
<evidence type="ECO:0000256" key="6">
    <source>
        <dbReference type="ARBA" id="ARBA00022777"/>
    </source>
</evidence>
<dbReference type="SMART" id="SM00448">
    <property type="entry name" value="REC"/>
    <property type="match status" value="1"/>
</dbReference>
<dbReference type="Gene3D" id="1.10.287.130">
    <property type="match status" value="1"/>
</dbReference>
<comment type="caution">
    <text evidence="17">The sequence shown here is derived from an EMBL/GenBank/DDBJ whole genome shotgun (WGS) entry which is preliminary data.</text>
</comment>
<evidence type="ECO:0000256" key="12">
    <source>
        <dbReference type="PROSITE-ProRule" id="PRU00169"/>
    </source>
</evidence>
<feature type="domain" description="Response regulatory" evidence="16">
    <location>
        <begin position="1089"/>
        <end position="1204"/>
    </location>
</feature>
<dbReference type="Pfam" id="PF00072">
    <property type="entry name" value="Response_reg"/>
    <property type="match status" value="1"/>
</dbReference>
<evidence type="ECO:0000259" key="14">
    <source>
        <dbReference type="PROSITE" id="PS01124"/>
    </source>
</evidence>
<dbReference type="PROSITE" id="PS01124">
    <property type="entry name" value="HTH_ARAC_FAMILY_2"/>
    <property type="match status" value="1"/>
</dbReference>
<evidence type="ECO:0000256" key="11">
    <source>
        <dbReference type="ARBA" id="ARBA00023163"/>
    </source>
</evidence>
<dbReference type="GO" id="GO:0000155">
    <property type="term" value="F:phosphorelay sensor kinase activity"/>
    <property type="evidence" value="ECO:0007669"/>
    <property type="project" value="InterPro"/>
</dbReference>
<organism evidence="17 18">
    <name type="scientific">Ancylomarina euxinus</name>
    <dbReference type="NCBI Taxonomy" id="2283627"/>
    <lineage>
        <taxon>Bacteria</taxon>
        <taxon>Pseudomonadati</taxon>
        <taxon>Bacteroidota</taxon>
        <taxon>Bacteroidia</taxon>
        <taxon>Marinilabiliales</taxon>
        <taxon>Marinifilaceae</taxon>
        <taxon>Ancylomarina</taxon>
    </lineage>
</organism>
<dbReference type="Pfam" id="PF07494">
    <property type="entry name" value="Reg_prop"/>
    <property type="match status" value="5"/>
</dbReference>
<evidence type="ECO:0000256" key="9">
    <source>
        <dbReference type="ARBA" id="ARBA00023015"/>
    </source>
</evidence>
<protein>
    <recommendedName>
        <fullName evidence="2">histidine kinase</fullName>
        <ecNumber evidence="2">2.7.13.3</ecNumber>
    </recommendedName>
</protein>
<keyword evidence="3 12" id="KW-0597">Phosphoprotein</keyword>
<dbReference type="PANTHER" id="PTHR43547">
    <property type="entry name" value="TWO-COMPONENT HISTIDINE KINASE"/>
    <property type="match status" value="1"/>
</dbReference>
<dbReference type="InterPro" id="IPR036890">
    <property type="entry name" value="HATPase_C_sf"/>
</dbReference>
<dbReference type="InterPro" id="IPR009057">
    <property type="entry name" value="Homeodomain-like_sf"/>
</dbReference>
<keyword evidence="18" id="KW-1185">Reference proteome</keyword>
<dbReference type="Gene3D" id="1.10.10.60">
    <property type="entry name" value="Homeodomain-like"/>
    <property type="match status" value="1"/>
</dbReference>
<dbReference type="EC" id="2.7.13.3" evidence="2"/>
<dbReference type="CDD" id="cd17574">
    <property type="entry name" value="REC_OmpR"/>
    <property type="match status" value="1"/>
</dbReference>
<dbReference type="GO" id="GO:0005524">
    <property type="term" value="F:ATP binding"/>
    <property type="evidence" value="ECO:0007669"/>
    <property type="project" value="UniProtKB-KW"/>
</dbReference>
<dbReference type="Gene3D" id="3.40.50.2300">
    <property type="match status" value="1"/>
</dbReference>
<dbReference type="EMBL" id="QQWG01000012">
    <property type="protein sequence ID" value="RRG20485.1"/>
    <property type="molecule type" value="Genomic_DNA"/>
</dbReference>
<evidence type="ECO:0000259" key="16">
    <source>
        <dbReference type="PROSITE" id="PS50110"/>
    </source>
</evidence>
<dbReference type="InterPro" id="IPR013783">
    <property type="entry name" value="Ig-like_fold"/>
</dbReference>
<feature type="modified residue" description="4-aspartylphosphate" evidence="12">
    <location>
        <position position="1137"/>
    </location>
</feature>
<evidence type="ECO:0000256" key="10">
    <source>
        <dbReference type="ARBA" id="ARBA00023125"/>
    </source>
</evidence>
<gene>
    <name evidence="17" type="ORF">DWB61_12120</name>
</gene>
<dbReference type="InterPro" id="IPR005467">
    <property type="entry name" value="His_kinase_dom"/>
</dbReference>
<dbReference type="InterPro" id="IPR011110">
    <property type="entry name" value="Reg_prop"/>
</dbReference>
<keyword evidence="6" id="KW-0418">Kinase</keyword>
<dbReference type="SUPFAM" id="SSF63829">
    <property type="entry name" value="Calcium-dependent phosphotriesterase"/>
    <property type="match status" value="3"/>
</dbReference>
<dbReference type="SUPFAM" id="SSF52172">
    <property type="entry name" value="CheY-like"/>
    <property type="match status" value="1"/>
</dbReference>
<keyword evidence="5" id="KW-0547">Nucleotide-binding</keyword>
<dbReference type="CDD" id="cd00075">
    <property type="entry name" value="HATPase"/>
    <property type="match status" value="1"/>
</dbReference>
<dbReference type="Pfam" id="PF12833">
    <property type="entry name" value="HTH_18"/>
    <property type="match status" value="1"/>
</dbReference>
<evidence type="ECO:0000256" key="7">
    <source>
        <dbReference type="ARBA" id="ARBA00022840"/>
    </source>
</evidence>
<dbReference type="InterPro" id="IPR018060">
    <property type="entry name" value="HTH_AraC"/>
</dbReference>
<dbReference type="CDD" id="cd00082">
    <property type="entry name" value="HisKA"/>
    <property type="match status" value="1"/>
</dbReference>
<feature type="domain" description="Histidine kinase" evidence="15">
    <location>
        <begin position="823"/>
        <end position="1043"/>
    </location>
</feature>
<dbReference type="OrthoDB" id="717811at2"/>
<accession>A0A425XZ61</accession>
<keyword evidence="9" id="KW-0805">Transcription regulation</keyword>
<dbReference type="InterPro" id="IPR011006">
    <property type="entry name" value="CheY-like_superfamily"/>
</dbReference>
<feature type="chain" id="PRO_5019479904" description="histidine kinase" evidence="13">
    <location>
        <begin position="20"/>
        <end position="1338"/>
    </location>
</feature>
<name>A0A425XZ61_9BACT</name>
<comment type="catalytic activity">
    <reaction evidence="1">
        <text>ATP + protein L-histidine = ADP + protein N-phospho-L-histidine.</text>
        <dbReference type="EC" id="2.7.13.3"/>
    </reaction>
</comment>
<keyword evidence="10" id="KW-0238">DNA-binding</keyword>
<dbReference type="SUPFAM" id="SSF46689">
    <property type="entry name" value="Homeodomain-like"/>
    <property type="match status" value="1"/>
</dbReference>
<keyword evidence="8" id="KW-0902">Two-component regulatory system</keyword>